<feature type="region of interest" description="Disordered" evidence="1">
    <location>
        <begin position="143"/>
        <end position="200"/>
    </location>
</feature>
<dbReference type="EMBL" id="ML220144">
    <property type="protein sequence ID" value="TGZ78181.1"/>
    <property type="molecule type" value="Genomic_DNA"/>
</dbReference>
<sequence length="217" mass="25548">MPSNLPYPTTRLPEHELERHIQRLFSEYHAHAKVCRTCRHPRESYEARQNNCSEGNFMTKSIAPLLYDKARHYPAGHFVVRYNEGWYEVGEWIEVICHNHQGQYTKMVINLDRAVPSSHNHTRVSVVVNHQGSAMAEEQERMRRMRERESSTHHRRRDYSPTHLHPPTTSTFNLGTYPSPPASPRISNETVNTDGSRESRRSVRFNKTVHVREFYEE</sequence>
<dbReference type="InParanoid" id="A0A4S2MM67"/>
<evidence type="ECO:0000313" key="2">
    <source>
        <dbReference type="EMBL" id="TGZ78181.1"/>
    </source>
</evidence>
<proteinExistence type="predicted"/>
<feature type="compositionally biased region" description="Low complexity" evidence="1">
    <location>
        <begin position="161"/>
        <end position="171"/>
    </location>
</feature>
<evidence type="ECO:0000313" key="3">
    <source>
        <dbReference type="Proteomes" id="UP000298138"/>
    </source>
</evidence>
<feature type="compositionally biased region" description="Basic and acidic residues" evidence="1">
    <location>
        <begin position="143"/>
        <end position="152"/>
    </location>
</feature>
<feature type="compositionally biased region" description="Polar residues" evidence="1">
    <location>
        <begin position="185"/>
        <end position="194"/>
    </location>
</feature>
<reference evidence="2 3" key="1">
    <citation type="submission" date="2019-04" db="EMBL/GenBank/DDBJ databases">
        <title>Comparative genomics and transcriptomics to analyze fruiting body development in filamentous ascomycetes.</title>
        <authorList>
            <consortium name="DOE Joint Genome Institute"/>
            <person name="Lutkenhaus R."/>
            <person name="Traeger S."/>
            <person name="Breuer J."/>
            <person name="Kuo A."/>
            <person name="Lipzen A."/>
            <person name="Pangilinan J."/>
            <person name="Dilworth D."/>
            <person name="Sandor L."/>
            <person name="Poggeler S."/>
            <person name="Barry K."/>
            <person name="Grigoriev I.V."/>
            <person name="Nowrousian M."/>
        </authorList>
    </citation>
    <scope>NUCLEOTIDE SEQUENCE [LARGE SCALE GENOMIC DNA]</scope>
    <source>
        <strain evidence="2 3">CBS 389.68</strain>
    </source>
</reference>
<dbReference type="Proteomes" id="UP000298138">
    <property type="component" value="Unassembled WGS sequence"/>
</dbReference>
<dbReference type="AlphaFoldDB" id="A0A4S2MM67"/>
<keyword evidence="3" id="KW-1185">Reference proteome</keyword>
<name>A0A4S2MM67_9PEZI</name>
<evidence type="ECO:0000256" key="1">
    <source>
        <dbReference type="SAM" id="MobiDB-lite"/>
    </source>
</evidence>
<organism evidence="2 3">
    <name type="scientific">Ascodesmis nigricans</name>
    <dbReference type="NCBI Taxonomy" id="341454"/>
    <lineage>
        <taxon>Eukaryota</taxon>
        <taxon>Fungi</taxon>
        <taxon>Dikarya</taxon>
        <taxon>Ascomycota</taxon>
        <taxon>Pezizomycotina</taxon>
        <taxon>Pezizomycetes</taxon>
        <taxon>Pezizales</taxon>
        <taxon>Ascodesmidaceae</taxon>
        <taxon>Ascodesmis</taxon>
    </lineage>
</organism>
<dbReference type="OrthoDB" id="5387413at2759"/>
<protein>
    <submittedName>
        <fullName evidence="2">Uncharacterized protein</fullName>
    </submittedName>
</protein>
<accession>A0A4S2MM67</accession>
<gene>
    <name evidence="2" type="ORF">EX30DRAFT_351215</name>
</gene>